<name>G0NNW8_CAEBE</name>
<evidence type="ECO:0000256" key="1">
    <source>
        <dbReference type="SAM" id="SignalP"/>
    </source>
</evidence>
<evidence type="ECO:0000313" key="2">
    <source>
        <dbReference type="EMBL" id="EGT34993.1"/>
    </source>
</evidence>
<reference evidence="3" key="1">
    <citation type="submission" date="2011-07" db="EMBL/GenBank/DDBJ databases">
        <authorList>
            <consortium name="Caenorhabditis brenneri Sequencing and Analysis Consortium"/>
            <person name="Wilson R.K."/>
        </authorList>
    </citation>
    <scope>NUCLEOTIDE SEQUENCE [LARGE SCALE GENOMIC DNA]</scope>
    <source>
        <strain evidence="3">PB2801</strain>
    </source>
</reference>
<proteinExistence type="predicted"/>
<dbReference type="AlphaFoldDB" id="G0NNW8"/>
<sequence>MSSPRHYFLIFSLLFLAVGGTPVGPRKLRILVKCGERHVAHAAVHFHEFDGIHPKTTFNNLLRTTDQHGHYEFESKEELAELEGKNIKLMIKDTCDLDKQQPVNCNLPYHQFHIPFAEIPFHHSLENVLVLNLIDYHHDIHCI</sequence>
<dbReference type="EMBL" id="GL379917">
    <property type="protein sequence ID" value="EGT34993.1"/>
    <property type="molecule type" value="Genomic_DNA"/>
</dbReference>
<evidence type="ECO:0008006" key="4">
    <source>
        <dbReference type="Google" id="ProtNLM"/>
    </source>
</evidence>
<dbReference type="eggNOG" id="ENOG502TIV6">
    <property type="taxonomic scope" value="Eukaryota"/>
</dbReference>
<dbReference type="HOGENOM" id="CLU_150852_0_0_1"/>
<keyword evidence="3" id="KW-1185">Reference proteome</keyword>
<feature type="signal peptide" evidence="1">
    <location>
        <begin position="1"/>
        <end position="20"/>
    </location>
</feature>
<dbReference type="InParanoid" id="G0NNW8"/>
<evidence type="ECO:0000313" key="3">
    <source>
        <dbReference type="Proteomes" id="UP000008068"/>
    </source>
</evidence>
<organism evidence="3">
    <name type="scientific">Caenorhabditis brenneri</name>
    <name type="common">Nematode worm</name>
    <dbReference type="NCBI Taxonomy" id="135651"/>
    <lineage>
        <taxon>Eukaryota</taxon>
        <taxon>Metazoa</taxon>
        <taxon>Ecdysozoa</taxon>
        <taxon>Nematoda</taxon>
        <taxon>Chromadorea</taxon>
        <taxon>Rhabditida</taxon>
        <taxon>Rhabditina</taxon>
        <taxon>Rhabditomorpha</taxon>
        <taxon>Rhabditoidea</taxon>
        <taxon>Rhabditidae</taxon>
        <taxon>Peloderinae</taxon>
        <taxon>Caenorhabditis</taxon>
    </lineage>
</organism>
<accession>G0NNW8</accession>
<protein>
    <recommendedName>
        <fullName evidence="4">Transthyretin-like family protein</fullName>
    </recommendedName>
</protein>
<feature type="chain" id="PRO_5003405607" description="Transthyretin-like family protein" evidence="1">
    <location>
        <begin position="21"/>
        <end position="143"/>
    </location>
</feature>
<dbReference type="FunCoup" id="G0NNW8">
    <property type="interactions" value="2927"/>
</dbReference>
<dbReference type="Proteomes" id="UP000008068">
    <property type="component" value="Unassembled WGS sequence"/>
</dbReference>
<gene>
    <name evidence="2" type="ORF">CAEBREN_12255</name>
</gene>
<dbReference type="OMA" id="KCGERPV"/>
<keyword evidence="1" id="KW-0732">Signal</keyword>